<evidence type="ECO:0000313" key="3">
    <source>
        <dbReference type="Proteomes" id="UP000285146"/>
    </source>
</evidence>
<sequence>MLAVRQRVAYTARRARPANLTPRQATRSYASDHNHGDHHHDHHHAPEVTEPLGASFYGTLGALGFAIALYSVSRDENSSLSKWIDSFRLAKVNAWEERNTLRLDMYEKASVDKHLFLTDVKAGKFELRTPEYVWKDPWASWPPPPPLRSQAIKARSLTFQCRLFGAGSPNNVPAGHYINLDKVTEHYRQQYLDEEERKVKKLATAKEK</sequence>
<dbReference type="InParanoid" id="A0A423XP12"/>
<dbReference type="InterPro" id="IPR034444">
    <property type="entry name" value="Nuo17.8"/>
</dbReference>
<dbReference type="STRING" id="1230097.A0A423XP12"/>
<accession>A0A423XP12</accession>
<proteinExistence type="predicted"/>
<dbReference type="AlphaFoldDB" id="A0A423XP12"/>
<gene>
    <name evidence="2" type="ORF">VPNG_00007</name>
</gene>
<evidence type="ECO:0000256" key="1">
    <source>
        <dbReference type="SAM" id="MobiDB-lite"/>
    </source>
</evidence>
<name>A0A423XP12_9PEZI</name>
<comment type="caution">
    <text evidence="2">The sequence shown here is derived from an EMBL/GenBank/DDBJ whole genome shotgun (WGS) entry which is preliminary data.</text>
</comment>
<dbReference type="OrthoDB" id="2120038at2759"/>
<dbReference type="GO" id="GO:0005739">
    <property type="term" value="C:mitochondrion"/>
    <property type="evidence" value="ECO:0007669"/>
    <property type="project" value="InterPro"/>
</dbReference>
<dbReference type="PANTHER" id="PTHR42100">
    <property type="entry name" value="OXIDOREDUCTASE 178 KDA SUBUNIT, PUTATIVE (AFU_ORTHOLOGUE AFUA_8G04320)-RELATED"/>
    <property type="match status" value="1"/>
</dbReference>
<dbReference type="PANTHER" id="PTHR42100:SF1">
    <property type="entry name" value="OXIDOREDUCTASE 178 KDA SUBUNIT, PUTATIVE (AFU_ORTHOLOGUE AFUA_8G04320)-RELATED"/>
    <property type="match status" value="1"/>
</dbReference>
<organism evidence="2 3">
    <name type="scientific">Cytospora leucostoma</name>
    <dbReference type="NCBI Taxonomy" id="1230097"/>
    <lineage>
        <taxon>Eukaryota</taxon>
        <taxon>Fungi</taxon>
        <taxon>Dikarya</taxon>
        <taxon>Ascomycota</taxon>
        <taxon>Pezizomycotina</taxon>
        <taxon>Sordariomycetes</taxon>
        <taxon>Sordariomycetidae</taxon>
        <taxon>Diaporthales</taxon>
        <taxon>Cytosporaceae</taxon>
        <taxon>Cytospora</taxon>
    </lineage>
</organism>
<dbReference type="EMBL" id="LKEB01000001">
    <property type="protein sequence ID" value="ROW18306.1"/>
    <property type="molecule type" value="Genomic_DNA"/>
</dbReference>
<reference evidence="2 3" key="1">
    <citation type="submission" date="2015-09" db="EMBL/GenBank/DDBJ databases">
        <title>Host preference determinants of Valsa canker pathogens revealed by comparative genomics.</title>
        <authorList>
            <person name="Yin Z."/>
            <person name="Huang L."/>
        </authorList>
    </citation>
    <scope>NUCLEOTIDE SEQUENCE [LARGE SCALE GENOMIC DNA]</scope>
    <source>
        <strain evidence="2 3">SXYLt</strain>
    </source>
</reference>
<keyword evidence="3" id="KW-1185">Reference proteome</keyword>
<dbReference type="Proteomes" id="UP000285146">
    <property type="component" value="Unassembled WGS sequence"/>
</dbReference>
<protein>
    <submittedName>
        <fullName evidence="2">Uncharacterized protein</fullName>
    </submittedName>
</protein>
<feature type="region of interest" description="Disordered" evidence="1">
    <location>
        <begin position="13"/>
        <end position="46"/>
    </location>
</feature>
<evidence type="ECO:0000313" key="2">
    <source>
        <dbReference type="EMBL" id="ROW18306.1"/>
    </source>
</evidence>
<feature type="compositionally biased region" description="Basic and acidic residues" evidence="1">
    <location>
        <begin position="30"/>
        <end position="46"/>
    </location>
</feature>